<keyword evidence="1" id="KW-1133">Transmembrane helix</keyword>
<dbReference type="EMBL" id="DXCO01000035">
    <property type="protein sequence ID" value="HIY78397.1"/>
    <property type="molecule type" value="Genomic_DNA"/>
</dbReference>
<feature type="transmembrane region" description="Helical" evidence="1">
    <location>
        <begin position="20"/>
        <end position="40"/>
    </location>
</feature>
<keyword evidence="1" id="KW-0812">Transmembrane</keyword>
<evidence type="ECO:0000313" key="3">
    <source>
        <dbReference type="Proteomes" id="UP000824135"/>
    </source>
</evidence>
<dbReference type="AlphaFoldDB" id="A0A9D1Z8F3"/>
<proteinExistence type="predicted"/>
<sequence>MNENASAKKLASKLKSNKILEILLILIVIVVVAVVLYNVFGKKEEKTANVSADYGAQLEADLANALSEIEGAGKVSVMIAFSSEGETVIAMETIVREDGSIVTTPVLIDGEVVVLEVKKPEISGVLIIAEGADDLGVRFDLQHAAASVLDINQSLIKVYTKG</sequence>
<dbReference type="Proteomes" id="UP000824135">
    <property type="component" value="Unassembled WGS sequence"/>
</dbReference>
<evidence type="ECO:0000256" key="1">
    <source>
        <dbReference type="SAM" id="Phobius"/>
    </source>
</evidence>
<organism evidence="2 3">
    <name type="scientific">Candidatus Borkfalkia excrementavium</name>
    <dbReference type="NCBI Taxonomy" id="2838505"/>
    <lineage>
        <taxon>Bacteria</taxon>
        <taxon>Bacillati</taxon>
        <taxon>Bacillota</taxon>
        <taxon>Clostridia</taxon>
        <taxon>Christensenellales</taxon>
        <taxon>Christensenellaceae</taxon>
        <taxon>Candidatus Borkfalkia</taxon>
    </lineage>
</organism>
<name>A0A9D1Z8F3_9FIRM</name>
<evidence type="ECO:0000313" key="2">
    <source>
        <dbReference type="EMBL" id="HIY78397.1"/>
    </source>
</evidence>
<keyword evidence="1" id="KW-0472">Membrane</keyword>
<reference evidence="2" key="1">
    <citation type="journal article" date="2021" name="PeerJ">
        <title>Extensive microbial diversity within the chicken gut microbiome revealed by metagenomics and culture.</title>
        <authorList>
            <person name="Gilroy R."/>
            <person name="Ravi A."/>
            <person name="Getino M."/>
            <person name="Pursley I."/>
            <person name="Horton D.L."/>
            <person name="Alikhan N.F."/>
            <person name="Baker D."/>
            <person name="Gharbi K."/>
            <person name="Hall N."/>
            <person name="Watson M."/>
            <person name="Adriaenssens E.M."/>
            <person name="Foster-Nyarko E."/>
            <person name="Jarju S."/>
            <person name="Secka A."/>
            <person name="Antonio M."/>
            <person name="Oren A."/>
            <person name="Chaudhuri R.R."/>
            <person name="La Ragione R."/>
            <person name="Hildebrand F."/>
            <person name="Pallen M.J."/>
        </authorList>
    </citation>
    <scope>NUCLEOTIDE SEQUENCE</scope>
    <source>
        <strain evidence="2">CHK199-9574</strain>
    </source>
</reference>
<accession>A0A9D1Z8F3</accession>
<comment type="caution">
    <text evidence="2">The sequence shown here is derived from an EMBL/GenBank/DDBJ whole genome shotgun (WGS) entry which is preliminary data.</text>
</comment>
<reference evidence="2" key="2">
    <citation type="submission" date="2021-04" db="EMBL/GenBank/DDBJ databases">
        <authorList>
            <person name="Gilroy R."/>
        </authorList>
    </citation>
    <scope>NUCLEOTIDE SEQUENCE</scope>
    <source>
        <strain evidence="2">CHK199-9574</strain>
    </source>
</reference>
<protein>
    <submittedName>
        <fullName evidence="2">Uncharacterized protein</fullName>
    </submittedName>
</protein>
<gene>
    <name evidence="2" type="ORF">H9728_05070</name>
</gene>